<evidence type="ECO:0000313" key="4">
    <source>
        <dbReference type="Proteomes" id="UP000001890"/>
    </source>
</evidence>
<dbReference type="PANTHER" id="PTHR43597">
    <property type="entry name" value="SULFUR ACCEPTOR PROTEIN CSDE"/>
    <property type="match status" value="1"/>
</dbReference>
<keyword evidence="4" id="KW-1185">Reference proteome</keyword>
<evidence type="ECO:0000313" key="3">
    <source>
        <dbReference type="EMBL" id="CBA16388.1"/>
    </source>
</evidence>
<sequence length="164" mass="18060">MADRHLALRSIQNLIVLPVTDTDFPLEPTPAAAQAAIAEEFGFFGDWSERYQYLIDLGRKLPAFPEVWKTEEHRLHGCQSMVWIVPEGNTQRLVFHAISDSAIVSGLIYLVLRIYSGRSAADILATTPDFVAAIGLGKHLSPTRSNGLAALLAFIQDTARAQQT</sequence>
<dbReference type="AlphaFoldDB" id="D2U8P0"/>
<feature type="domain" description="Fe-S metabolism associated" evidence="2">
    <location>
        <begin position="39"/>
        <end position="157"/>
    </location>
</feature>
<dbReference type="InterPro" id="IPR003808">
    <property type="entry name" value="Fe-S_metab-assoc_dom"/>
</dbReference>
<reference evidence="3 4" key="1">
    <citation type="journal article" date="2009" name="BMC Genomics">
        <title>The complete genome sequence of Xanthomonas albilineans provides new insights into the reductive genome evolution of the xylem-limited Xanthomonadaceae.</title>
        <authorList>
            <person name="Pieretti I."/>
            <person name="Royer M."/>
            <person name="Barbe V."/>
            <person name="Carrere S."/>
            <person name="Koebnik R."/>
            <person name="Cociancich S."/>
            <person name="Couloux A."/>
            <person name="Darrasse A."/>
            <person name="Gouzy J."/>
            <person name="Jacques M.A."/>
            <person name="Lauber E."/>
            <person name="Manceau C."/>
            <person name="Mangenot S."/>
            <person name="Poussier S."/>
            <person name="Segurens B."/>
            <person name="Szurek B."/>
            <person name="Verdier V."/>
            <person name="Arlat M."/>
            <person name="Rott P."/>
        </authorList>
    </citation>
    <scope>NUCLEOTIDE SEQUENCE [LARGE SCALE GENOMIC DNA]</scope>
    <source>
        <strain evidence="4">GPE PC73 / CFBP 7063</strain>
    </source>
</reference>
<dbReference type="KEGG" id="xal:XALC_1899"/>
<proteinExistence type="inferred from homology"/>
<dbReference type="eggNOG" id="COG2166">
    <property type="taxonomic scope" value="Bacteria"/>
</dbReference>
<name>D2U8P0_XANAP</name>
<evidence type="ECO:0000256" key="1">
    <source>
        <dbReference type="ARBA" id="ARBA00010282"/>
    </source>
</evidence>
<dbReference type="EMBL" id="FP565176">
    <property type="protein sequence ID" value="CBA16388.1"/>
    <property type="molecule type" value="Genomic_DNA"/>
</dbReference>
<accession>D2U8P0</accession>
<protein>
    <submittedName>
        <fullName evidence="3">Hypothetical sufe-like protein</fullName>
    </submittedName>
</protein>
<dbReference type="Gene3D" id="3.90.1010.10">
    <property type="match status" value="1"/>
</dbReference>
<evidence type="ECO:0000259" key="2">
    <source>
        <dbReference type="Pfam" id="PF02657"/>
    </source>
</evidence>
<gene>
    <name evidence="3" type="ordered locus">XALc_1899</name>
</gene>
<organism evidence="3 4">
    <name type="scientific">Xanthomonas albilineans (strain GPE PC73 / CFBP 7063)</name>
    <dbReference type="NCBI Taxonomy" id="380358"/>
    <lineage>
        <taxon>Bacteria</taxon>
        <taxon>Pseudomonadati</taxon>
        <taxon>Pseudomonadota</taxon>
        <taxon>Gammaproteobacteria</taxon>
        <taxon>Lysobacterales</taxon>
        <taxon>Lysobacteraceae</taxon>
        <taxon>Xanthomonas</taxon>
    </lineage>
</organism>
<dbReference type="Pfam" id="PF02657">
    <property type="entry name" value="SufE"/>
    <property type="match status" value="1"/>
</dbReference>
<dbReference type="SUPFAM" id="SSF82649">
    <property type="entry name" value="SufE/NifU"/>
    <property type="match status" value="1"/>
</dbReference>
<dbReference type="PANTHER" id="PTHR43597:SF5">
    <property type="entry name" value="SUFE-LIKE PROTEIN 2, CHLOROPLASTIC"/>
    <property type="match status" value="1"/>
</dbReference>
<dbReference type="STRING" id="380358.XALC_1899"/>
<comment type="similarity">
    <text evidence="1">Belongs to the SufE family.</text>
</comment>
<dbReference type="Proteomes" id="UP000001890">
    <property type="component" value="Chromosome"/>
</dbReference>